<name>A0ABR1IL94_9AGAR</name>
<protein>
    <submittedName>
        <fullName evidence="2">Uncharacterized protein</fullName>
    </submittedName>
</protein>
<feature type="region of interest" description="Disordered" evidence="1">
    <location>
        <begin position="154"/>
        <end position="192"/>
    </location>
</feature>
<organism evidence="2 3">
    <name type="scientific">Marasmiellus scandens</name>
    <dbReference type="NCBI Taxonomy" id="2682957"/>
    <lineage>
        <taxon>Eukaryota</taxon>
        <taxon>Fungi</taxon>
        <taxon>Dikarya</taxon>
        <taxon>Basidiomycota</taxon>
        <taxon>Agaricomycotina</taxon>
        <taxon>Agaricomycetes</taxon>
        <taxon>Agaricomycetidae</taxon>
        <taxon>Agaricales</taxon>
        <taxon>Marasmiineae</taxon>
        <taxon>Omphalotaceae</taxon>
        <taxon>Marasmiellus</taxon>
    </lineage>
</organism>
<comment type="caution">
    <text evidence="2">The sequence shown here is derived from an EMBL/GenBank/DDBJ whole genome shotgun (WGS) entry which is preliminary data.</text>
</comment>
<accession>A0ABR1IL94</accession>
<feature type="compositionally biased region" description="Polar residues" evidence="1">
    <location>
        <begin position="178"/>
        <end position="192"/>
    </location>
</feature>
<sequence length="192" mass="21984">MQDTYRAIRNTTIGAMSDSTSRNSLINASMSGWKRLLHADLEHLALSISDLCVPLQVDYEFLIPAQGVDHEVVLHEMLQRQLFQLYYNLKKGQLKDVQLLTTSQRPFQLDTRAQWLVFDADFLSEHRYRASKRKEAPGTNSTFEDYLVLIHSAEDTEPVSTSESQKERQRSKRHRTQAETGSSLQPITNAST</sequence>
<evidence type="ECO:0000313" key="2">
    <source>
        <dbReference type="EMBL" id="KAK7435772.1"/>
    </source>
</evidence>
<proteinExistence type="predicted"/>
<gene>
    <name evidence="2" type="ORF">VKT23_019470</name>
</gene>
<dbReference type="Proteomes" id="UP001498398">
    <property type="component" value="Unassembled WGS sequence"/>
</dbReference>
<keyword evidence="3" id="KW-1185">Reference proteome</keyword>
<reference evidence="2 3" key="1">
    <citation type="submission" date="2024-01" db="EMBL/GenBank/DDBJ databases">
        <title>A draft genome for the cacao thread blight pathogen Marasmiellus scandens.</title>
        <authorList>
            <person name="Baruah I.K."/>
            <person name="Leung J."/>
            <person name="Bukari Y."/>
            <person name="Amoako-Attah I."/>
            <person name="Meinhardt L.W."/>
            <person name="Bailey B.A."/>
            <person name="Cohen S.P."/>
        </authorList>
    </citation>
    <scope>NUCLEOTIDE SEQUENCE [LARGE SCALE GENOMIC DNA]</scope>
    <source>
        <strain evidence="2 3">GH-19</strain>
    </source>
</reference>
<evidence type="ECO:0000313" key="3">
    <source>
        <dbReference type="Proteomes" id="UP001498398"/>
    </source>
</evidence>
<dbReference type="EMBL" id="JBANRG010000102">
    <property type="protein sequence ID" value="KAK7435772.1"/>
    <property type="molecule type" value="Genomic_DNA"/>
</dbReference>
<evidence type="ECO:0000256" key="1">
    <source>
        <dbReference type="SAM" id="MobiDB-lite"/>
    </source>
</evidence>